<feature type="transmembrane region" description="Helical" evidence="2">
    <location>
        <begin position="83"/>
        <end position="103"/>
    </location>
</feature>
<keyword evidence="2" id="KW-0472">Membrane</keyword>
<accession>A0A8H5BAF5</accession>
<evidence type="ECO:0000256" key="1">
    <source>
        <dbReference type="SAM" id="MobiDB-lite"/>
    </source>
</evidence>
<name>A0A8H5BAF5_9AGAR</name>
<dbReference type="InterPro" id="IPR045340">
    <property type="entry name" value="DUF6533"/>
</dbReference>
<gene>
    <name evidence="4" type="ORF">D9619_008352</name>
</gene>
<evidence type="ECO:0000259" key="3">
    <source>
        <dbReference type="Pfam" id="PF20151"/>
    </source>
</evidence>
<evidence type="ECO:0000256" key="2">
    <source>
        <dbReference type="SAM" id="Phobius"/>
    </source>
</evidence>
<feature type="domain" description="DUF6533" evidence="3">
    <location>
        <begin position="20"/>
        <end position="63"/>
    </location>
</feature>
<keyword evidence="2" id="KW-0812">Transmembrane</keyword>
<proteinExistence type="predicted"/>
<evidence type="ECO:0000313" key="5">
    <source>
        <dbReference type="Proteomes" id="UP000567179"/>
    </source>
</evidence>
<feature type="transmembrane region" description="Helical" evidence="2">
    <location>
        <begin position="191"/>
        <end position="217"/>
    </location>
</feature>
<dbReference type="Proteomes" id="UP000567179">
    <property type="component" value="Unassembled WGS sequence"/>
</dbReference>
<sequence>MSSKAIAAAAQHFLQFRIQYASIALLYWDYVLTLRDEIEYLWSRKGWLKLSNLLYILCRYALLANVLYLLAVSGKLGSGCDTWYKFVGAISVLGRAAILTVFAMRAYAVWSRNKLVLVGLGLIALTCFILDCVSVSNYIPNQRLPEGFYVSYTFQVYDAPVLQALFSTVLTTVRCIQSMNTEESILSQKNTLLYIIFEQGVLYFSVVSCFTIATVVLNFQAPNNFIQKLLNALTLPVSGLLTARFLLHLRAADANHIVLSNNRVNATLGGDEDFVCRRQTSTFRAFSTAVVEEFGEDPVFSARNRGRTASNAPENDREWDDAHAMTFNEESA</sequence>
<feature type="compositionally biased region" description="Basic and acidic residues" evidence="1">
    <location>
        <begin position="314"/>
        <end position="323"/>
    </location>
</feature>
<dbReference type="Pfam" id="PF20151">
    <property type="entry name" value="DUF6533"/>
    <property type="match status" value="1"/>
</dbReference>
<feature type="transmembrane region" description="Helical" evidence="2">
    <location>
        <begin position="53"/>
        <end position="71"/>
    </location>
</feature>
<keyword evidence="5" id="KW-1185">Reference proteome</keyword>
<protein>
    <recommendedName>
        <fullName evidence="3">DUF6533 domain-containing protein</fullName>
    </recommendedName>
</protein>
<feature type="transmembrane region" description="Helical" evidence="2">
    <location>
        <begin position="115"/>
        <end position="139"/>
    </location>
</feature>
<reference evidence="4 5" key="1">
    <citation type="journal article" date="2020" name="ISME J.">
        <title>Uncovering the hidden diversity of litter-decomposition mechanisms in mushroom-forming fungi.</title>
        <authorList>
            <person name="Floudas D."/>
            <person name="Bentzer J."/>
            <person name="Ahren D."/>
            <person name="Johansson T."/>
            <person name="Persson P."/>
            <person name="Tunlid A."/>
        </authorList>
    </citation>
    <scope>NUCLEOTIDE SEQUENCE [LARGE SCALE GENOMIC DNA]</scope>
    <source>
        <strain evidence="4 5">CBS 101986</strain>
    </source>
</reference>
<organism evidence="4 5">
    <name type="scientific">Psilocybe cf. subviscida</name>
    <dbReference type="NCBI Taxonomy" id="2480587"/>
    <lineage>
        <taxon>Eukaryota</taxon>
        <taxon>Fungi</taxon>
        <taxon>Dikarya</taxon>
        <taxon>Basidiomycota</taxon>
        <taxon>Agaricomycotina</taxon>
        <taxon>Agaricomycetes</taxon>
        <taxon>Agaricomycetidae</taxon>
        <taxon>Agaricales</taxon>
        <taxon>Agaricineae</taxon>
        <taxon>Strophariaceae</taxon>
        <taxon>Psilocybe</taxon>
    </lineage>
</organism>
<evidence type="ECO:0000313" key="4">
    <source>
        <dbReference type="EMBL" id="KAF5319605.1"/>
    </source>
</evidence>
<keyword evidence="2" id="KW-1133">Transmembrane helix</keyword>
<feature type="region of interest" description="Disordered" evidence="1">
    <location>
        <begin position="303"/>
        <end position="332"/>
    </location>
</feature>
<dbReference type="AlphaFoldDB" id="A0A8H5BAF5"/>
<comment type="caution">
    <text evidence="4">The sequence shown here is derived from an EMBL/GenBank/DDBJ whole genome shotgun (WGS) entry which is preliminary data.</text>
</comment>
<dbReference type="EMBL" id="JAACJJ010000029">
    <property type="protein sequence ID" value="KAF5319605.1"/>
    <property type="molecule type" value="Genomic_DNA"/>
</dbReference>
<dbReference type="OrthoDB" id="3267855at2759"/>